<dbReference type="EMBL" id="CAJC01000143">
    <property type="protein sequence ID" value="CCI53249.1"/>
    <property type="molecule type" value="Genomic_DNA"/>
</dbReference>
<proteinExistence type="inferred from homology"/>
<evidence type="ECO:0000313" key="5">
    <source>
        <dbReference type="Proteomes" id="UP000035720"/>
    </source>
</evidence>
<dbReference type="AlphaFoldDB" id="A0A077M9A7"/>
<organism evidence="4 5">
    <name type="scientific">Nostocoides jenkinsii Ben 74</name>
    <dbReference type="NCBI Taxonomy" id="1193518"/>
    <lineage>
        <taxon>Bacteria</taxon>
        <taxon>Bacillati</taxon>
        <taxon>Actinomycetota</taxon>
        <taxon>Actinomycetes</taxon>
        <taxon>Micrococcales</taxon>
        <taxon>Intrasporangiaceae</taxon>
        <taxon>Nostocoides</taxon>
    </lineage>
</organism>
<reference evidence="4 5" key="1">
    <citation type="journal article" date="2013" name="ISME J.">
        <title>A metabolic model for members of the genus Tetrasphaera involved in enhanced biological phosphorus removal.</title>
        <authorList>
            <person name="Kristiansen R."/>
            <person name="Nguyen H.T.T."/>
            <person name="Saunders A.M."/>
            <person name="Nielsen J.L."/>
            <person name="Wimmer R."/>
            <person name="Le V.Q."/>
            <person name="McIlroy S.J."/>
            <person name="Petrovski S."/>
            <person name="Seviour R.J."/>
            <person name="Calteau A."/>
            <person name="Nielsen K.L."/>
            <person name="Nielsen P.H."/>
        </authorList>
    </citation>
    <scope>NUCLEOTIDE SEQUENCE [LARGE SCALE GENOMIC DNA]</scope>
    <source>
        <strain evidence="4 5">Ben 74</strain>
    </source>
</reference>
<gene>
    <name evidence="4" type="ORF">BN13_330007</name>
</gene>
<dbReference type="InterPro" id="IPR029903">
    <property type="entry name" value="RmlD-like-bd"/>
</dbReference>
<dbReference type="InterPro" id="IPR005913">
    <property type="entry name" value="dTDP_dehydrorham_reduct"/>
</dbReference>
<dbReference type="InterPro" id="IPR036291">
    <property type="entry name" value="NAD(P)-bd_dom_sf"/>
</dbReference>
<dbReference type="UniPathway" id="UPA00124"/>
<sequence length="314" mass="32995">MARIALTGATGFIGGTVAAVLSARGHDVLCLTRRPVDLPWPSQVVDFADVEDLSRAVADRDAVAHLAIFNDFHGMYADRRAAYDGYVGLTRRILDAANAVGARVGYVSTDWVFDGTGHLVDEDETPNPVNLYGYLKTASELVVLHRASSGFVARVGGVQGLHQTQAAGPRSQDVGFGYFVLALVDALRSGERFTVWEDPAINSVATPIVSAEIGALLGLAFDAGAEGVLHFAGGTAVTRRELAEATCRVFGLDVAQVDFAPPPDSARLPAPVPYDTSMSGARTAALLGTTTWPIEDQLGSLAAELAHGIPVPLS</sequence>
<evidence type="ECO:0000259" key="3">
    <source>
        <dbReference type="Pfam" id="PF04321"/>
    </source>
</evidence>
<evidence type="ECO:0000313" key="4">
    <source>
        <dbReference type="EMBL" id="CCI53249.1"/>
    </source>
</evidence>
<dbReference type="Gene3D" id="3.40.50.720">
    <property type="entry name" value="NAD(P)-binding Rossmann-like Domain"/>
    <property type="match status" value="1"/>
</dbReference>
<evidence type="ECO:0000256" key="1">
    <source>
        <dbReference type="ARBA" id="ARBA00010944"/>
    </source>
</evidence>
<keyword evidence="2" id="KW-0560">Oxidoreductase</keyword>
<keyword evidence="2" id="KW-0521">NADP</keyword>
<dbReference type="SUPFAM" id="SSF51735">
    <property type="entry name" value="NAD(P)-binding Rossmann-fold domains"/>
    <property type="match status" value="1"/>
</dbReference>
<dbReference type="EC" id="1.1.1.133" evidence="2"/>
<dbReference type="STRING" id="1193518.BN13_330007"/>
<protein>
    <recommendedName>
        <fullName evidence="2">dTDP-4-dehydrorhamnose reductase</fullName>
        <ecNumber evidence="2">1.1.1.133</ecNumber>
    </recommendedName>
</protein>
<dbReference type="Pfam" id="PF04321">
    <property type="entry name" value="RmlD_sub_bind"/>
    <property type="match status" value="1"/>
</dbReference>
<dbReference type="GO" id="GO:0019305">
    <property type="term" value="P:dTDP-rhamnose biosynthetic process"/>
    <property type="evidence" value="ECO:0007669"/>
    <property type="project" value="UniProtKB-UniPathway"/>
</dbReference>
<accession>A0A077M9A7</accession>
<dbReference type="PANTHER" id="PTHR10491">
    <property type="entry name" value="DTDP-4-DEHYDRORHAMNOSE REDUCTASE"/>
    <property type="match status" value="1"/>
</dbReference>
<dbReference type="Proteomes" id="UP000035720">
    <property type="component" value="Unassembled WGS sequence"/>
</dbReference>
<feature type="domain" description="RmlD-like substrate binding" evidence="3">
    <location>
        <begin position="3"/>
        <end position="304"/>
    </location>
</feature>
<name>A0A077M9A7_9MICO</name>
<dbReference type="PANTHER" id="PTHR10491:SF4">
    <property type="entry name" value="METHIONINE ADENOSYLTRANSFERASE 2 SUBUNIT BETA"/>
    <property type="match status" value="1"/>
</dbReference>
<comment type="similarity">
    <text evidence="1 2">Belongs to the dTDP-4-dehydrorhamnose reductase family.</text>
</comment>
<evidence type="ECO:0000256" key="2">
    <source>
        <dbReference type="RuleBase" id="RU364082"/>
    </source>
</evidence>
<comment type="pathway">
    <text evidence="2">Carbohydrate biosynthesis; dTDP-L-rhamnose biosynthesis.</text>
</comment>
<dbReference type="GO" id="GO:0008831">
    <property type="term" value="F:dTDP-4-dehydrorhamnose reductase activity"/>
    <property type="evidence" value="ECO:0007669"/>
    <property type="project" value="UniProtKB-EC"/>
</dbReference>
<dbReference type="RefSeq" id="WP_048545455.1">
    <property type="nucleotide sequence ID" value="NZ_HF571038.1"/>
</dbReference>
<comment type="caution">
    <text evidence="4">The sequence shown here is derived from an EMBL/GenBank/DDBJ whole genome shotgun (WGS) entry which is preliminary data.</text>
</comment>
<comment type="function">
    <text evidence="2">Catalyzes the reduction of dTDP-6-deoxy-L-lyxo-4-hexulose to yield dTDP-L-rhamnose.</text>
</comment>
<keyword evidence="5" id="KW-1185">Reference proteome</keyword>